<dbReference type="PANTHER" id="PTHR43179:SF7">
    <property type="entry name" value="RHAMNOSYLTRANSFERASE WBBL"/>
    <property type="match status" value="1"/>
</dbReference>
<reference evidence="1 2" key="1">
    <citation type="journal article" date="2011" name="Stand. Genomic Sci.">
        <title>High quality draft genome sequence of Segniliparus rugosus CDC 945(T)= (ATCC BAA-974(T)).</title>
        <authorList>
            <person name="Earl A.M."/>
            <person name="Desjardins C.A."/>
            <person name="Fitzgerald M.G."/>
            <person name="Arachchi H.M."/>
            <person name="Zeng Q."/>
            <person name="Mehta T."/>
            <person name="Griggs A."/>
            <person name="Birren B.W."/>
            <person name="Toney N.C."/>
            <person name="Carr J."/>
            <person name="Posey J."/>
            <person name="Butler W.R."/>
        </authorList>
    </citation>
    <scope>NUCLEOTIDE SEQUENCE [LARGE SCALE GENOMIC DNA]</scope>
    <source>
        <strain evidence="2">ATCC BAA-974 / DSM 45345 / CCUG 50838 / CIP 108380 / JCM 13579 / CDC 945</strain>
    </source>
</reference>
<dbReference type="InterPro" id="IPR029044">
    <property type="entry name" value="Nucleotide-diphossugar_trans"/>
</dbReference>
<evidence type="ECO:0000313" key="1">
    <source>
        <dbReference type="EMBL" id="ERG69391.1"/>
    </source>
</evidence>
<protein>
    <recommendedName>
        <fullName evidence="3">N-acetylglucosaminyl-diphospho-decaprenol L-rhamnosyltransferase</fullName>
    </recommendedName>
</protein>
<evidence type="ECO:0000313" key="2">
    <source>
        <dbReference type="Proteomes" id="UP000004816"/>
    </source>
</evidence>
<dbReference type="OrthoDB" id="9771846at2"/>
<dbReference type="RefSeq" id="WP_021029972.1">
    <property type="nucleotide sequence ID" value="NZ_KI391953.1"/>
</dbReference>
<dbReference type="Proteomes" id="UP000004816">
    <property type="component" value="Unassembled WGS sequence"/>
</dbReference>
<dbReference type="eggNOG" id="COG1216">
    <property type="taxonomic scope" value="Bacteria"/>
</dbReference>
<dbReference type="EMBL" id="ACZI02000001">
    <property type="protein sequence ID" value="ERG69391.1"/>
    <property type="molecule type" value="Genomic_DNA"/>
</dbReference>
<name>U1LN77_SEGRC</name>
<dbReference type="Gene3D" id="3.90.550.10">
    <property type="entry name" value="Spore Coat Polysaccharide Biosynthesis Protein SpsA, Chain A"/>
    <property type="match status" value="1"/>
</dbReference>
<dbReference type="AlphaFoldDB" id="U1LN77"/>
<dbReference type="HOGENOM" id="CLU_023845_0_0_11"/>
<dbReference type="PANTHER" id="PTHR43179">
    <property type="entry name" value="RHAMNOSYLTRANSFERASE WBBL"/>
    <property type="match status" value="1"/>
</dbReference>
<keyword evidence="2" id="KW-1185">Reference proteome</keyword>
<comment type="caution">
    <text evidence="1">The sequence shown here is derived from an EMBL/GenBank/DDBJ whole genome shotgun (WGS) entry which is preliminary data.</text>
</comment>
<sequence length="289" mass="31308">MTPRFAIVTVTYSPGHHLSEFLTSVASATAADPLVVMVDNGSVDGAPQAAAAQHPRAVLVQAGENLGFGRGANLGAAKVRELVPDAEFYLVANPDVVWTEGSIDALLEAARRWPGAGAFGPLISEPDGSVYPSARAVPTLLTGAMHAVLVGVWRRNPWTRRYLRRDEEPAEREAGWLSGACLLLRKTAFDEVGGFDARYFMYLEDVDLGDRLAKAGWANVYVPSARVVHAQGHSTKRHPARMLRAHHDSAYRFFADRHAAAWQAPLRLAVRCGLGLRAKIVIARRGAAE</sequence>
<proteinExistence type="predicted"/>
<dbReference type="Pfam" id="PF13641">
    <property type="entry name" value="Glyco_tranf_2_3"/>
    <property type="match status" value="1"/>
</dbReference>
<dbReference type="CDD" id="cd04186">
    <property type="entry name" value="GT_2_like_c"/>
    <property type="match status" value="1"/>
</dbReference>
<accession>U1LN77</accession>
<evidence type="ECO:0008006" key="3">
    <source>
        <dbReference type="Google" id="ProtNLM"/>
    </source>
</evidence>
<gene>
    <name evidence="1" type="ORF">HMPREF9336_04087</name>
</gene>
<organism evidence="1 2">
    <name type="scientific">Segniliparus rugosus (strain ATCC BAA-974 / DSM 45345 / CCUG 50838 / CIP 108380 / JCM 13579 / CDC 945)</name>
    <dbReference type="NCBI Taxonomy" id="679197"/>
    <lineage>
        <taxon>Bacteria</taxon>
        <taxon>Bacillati</taxon>
        <taxon>Actinomycetota</taxon>
        <taxon>Actinomycetes</taxon>
        <taxon>Mycobacteriales</taxon>
        <taxon>Segniliparaceae</taxon>
        <taxon>Segniliparus</taxon>
    </lineage>
</organism>
<dbReference type="STRING" id="679197.HMPREF9336_04087"/>
<dbReference type="SUPFAM" id="SSF53448">
    <property type="entry name" value="Nucleotide-diphospho-sugar transferases"/>
    <property type="match status" value="1"/>
</dbReference>